<evidence type="ECO:0000256" key="1">
    <source>
        <dbReference type="SAM" id="MobiDB-lite"/>
    </source>
</evidence>
<dbReference type="AlphaFoldDB" id="A0A1I5LGS4"/>
<sequence>MKKQWKQTLAGGSLAVSMLLIPGTIEAEGPDDPAPSIDPENPNGKSVLFDNTHGQTAGQADWVIDGAFSEFAEGIAGNGYEVDELRQTEPISVDDLEPHDVFIIPEANIPFKQSEQEAMVEYTENGGSIFFISDHYNADRNLNRWDSSEIMNGYRRGAYANPTKGMEQDEINSEAMQGVKSSDWLSDEFGIRFRYNAPGTVTADQIAAPEETFGITEGVEEAAMHAGSTLAVTDPETAKGIVYLPDGLTESDKWGPSVDEGIYHGGGTEEGPFAAIAKKQEGKAAFIGDSSPVEDASPKYRNEQTGDPKTTYDGFQEADDAELLLNMVDWLAKQEDYQTFSETDITLNEPSPLLTKEIPEQSKQPEPEPWSQPDPGYEWYDPSTFAPGSYGAEEDPAAEPEYSFDYPDTLPAGEAFTLHVEIEGLNPGQTVSGYDTGIYLDGGQQVAQVQRENGSWPSGYGYSDAFSVTADENGTAVKELTVRLQEGTEGAANLRLRQSGNNLYTTPVTIGEGGQDDGGDNGDESPQLTSIEEARVAADGNEVTVEGVITSEPGTFGGQGFYLQDETGGIYVFQHDSRFEKGQEVRITGGLTTYQGMKEIDSISSIEVQGTQNLPDYETVNVLEGSHQAERVTIEGGSVQNIQEYGSAFEFDLHVQDGVTRVRVDNRTNISFDDFTSRVQEGDQVSVSGIASIFGETYQLLPLKSADIEAYGSAPEIMDLSVSTFDITESAAIPIEVKDEEGGPVSLKSEINGEVSNGSPVLSPLQLTPGEYELTVTAEDETGRTAERSFPIEMELGTDRIDELIELGERQGYIHDGKTADRLERKAENVQRAKNNPSRDGKWNALLHQMEAQAGKKVDESFLSYWKK</sequence>
<feature type="compositionally biased region" description="Basic and acidic residues" evidence="1">
    <location>
        <begin position="296"/>
        <end position="306"/>
    </location>
</feature>
<keyword evidence="4" id="KW-1185">Reference proteome</keyword>
<dbReference type="SUPFAM" id="SSF101756">
    <property type="entry name" value="Hypothetical protein YgiW"/>
    <property type="match status" value="1"/>
</dbReference>
<dbReference type="PANTHER" id="PTHR12969">
    <property type="entry name" value="NGD5/OSM-6/IFT52"/>
    <property type="match status" value="1"/>
</dbReference>
<reference evidence="4" key="1">
    <citation type="submission" date="2016-10" db="EMBL/GenBank/DDBJ databases">
        <authorList>
            <person name="Varghese N."/>
            <person name="Submissions S."/>
        </authorList>
    </citation>
    <scope>NUCLEOTIDE SEQUENCE [LARGE SCALE GENOMIC DNA]</scope>
    <source>
        <strain evidence="4">S7</strain>
    </source>
</reference>
<dbReference type="CDD" id="cd04486">
    <property type="entry name" value="YhcR_OBF_like"/>
    <property type="match status" value="1"/>
</dbReference>
<feature type="chain" id="PRO_5011739696" description="Endonuclease" evidence="2">
    <location>
        <begin position="28"/>
        <end position="868"/>
    </location>
</feature>
<evidence type="ECO:0000256" key="2">
    <source>
        <dbReference type="SAM" id="SignalP"/>
    </source>
</evidence>
<feature type="signal peptide" evidence="2">
    <location>
        <begin position="1"/>
        <end position="27"/>
    </location>
</feature>
<dbReference type="RefSeq" id="WP_093334811.1">
    <property type="nucleotide sequence ID" value="NZ_FOXD01000001.1"/>
</dbReference>
<feature type="region of interest" description="Disordered" evidence="1">
    <location>
        <begin position="358"/>
        <end position="400"/>
    </location>
</feature>
<keyword evidence="2" id="KW-0732">Signal</keyword>
<feature type="region of interest" description="Disordered" evidence="1">
    <location>
        <begin position="288"/>
        <end position="314"/>
    </location>
</feature>
<dbReference type="STRING" id="1884432.SAMN05518683_101235"/>
<name>A0A1I5LGS4_9BACI</name>
<dbReference type="Gene3D" id="2.40.50.200">
    <property type="entry name" value="Bacterial OB-fold"/>
    <property type="match status" value="1"/>
</dbReference>
<dbReference type="InterPro" id="IPR036700">
    <property type="entry name" value="BOBF_sf"/>
</dbReference>
<proteinExistence type="predicted"/>
<dbReference type="OrthoDB" id="9801679at2"/>
<evidence type="ECO:0000313" key="3">
    <source>
        <dbReference type="EMBL" id="SFO96382.1"/>
    </source>
</evidence>
<organism evidence="3 4">
    <name type="scientific">Salibacterium halotolerans</name>
    <dbReference type="NCBI Taxonomy" id="1884432"/>
    <lineage>
        <taxon>Bacteria</taxon>
        <taxon>Bacillati</taxon>
        <taxon>Bacillota</taxon>
        <taxon>Bacilli</taxon>
        <taxon>Bacillales</taxon>
        <taxon>Bacillaceae</taxon>
    </lineage>
</organism>
<dbReference type="InterPro" id="IPR029062">
    <property type="entry name" value="Class_I_gatase-like"/>
</dbReference>
<dbReference type="EMBL" id="FOXD01000001">
    <property type="protein sequence ID" value="SFO96382.1"/>
    <property type="molecule type" value="Genomic_DNA"/>
</dbReference>
<feature type="region of interest" description="Disordered" evidence="1">
    <location>
        <begin position="25"/>
        <end position="47"/>
    </location>
</feature>
<evidence type="ECO:0008006" key="5">
    <source>
        <dbReference type="Google" id="ProtNLM"/>
    </source>
</evidence>
<dbReference type="InterPro" id="IPR039975">
    <property type="entry name" value="IFT52"/>
</dbReference>
<evidence type="ECO:0000313" key="4">
    <source>
        <dbReference type="Proteomes" id="UP000198892"/>
    </source>
</evidence>
<dbReference type="PANTHER" id="PTHR12969:SF7">
    <property type="entry name" value="INTRAFLAGELLAR TRANSPORT PROTEIN 52 HOMOLOG"/>
    <property type="match status" value="1"/>
</dbReference>
<accession>A0A1I5LGS4</accession>
<dbReference type="SUPFAM" id="SSF52317">
    <property type="entry name" value="Class I glutamine amidotransferase-like"/>
    <property type="match status" value="1"/>
</dbReference>
<gene>
    <name evidence="3" type="ORF">SAMN05518683_101235</name>
</gene>
<protein>
    <recommendedName>
        <fullName evidence="5">Endonuclease</fullName>
    </recommendedName>
</protein>
<dbReference type="Proteomes" id="UP000198892">
    <property type="component" value="Unassembled WGS sequence"/>
</dbReference>